<comment type="subcellular location">
    <subcellularLocation>
        <location evidence="7">Cytoplasm</location>
        <location evidence="7">Nucleoid</location>
    </subcellularLocation>
</comment>
<dbReference type="AlphaFoldDB" id="A0A0D0Q5H0"/>
<dbReference type="Pfam" id="PF02381">
    <property type="entry name" value="MraZ"/>
    <property type="match status" value="2"/>
</dbReference>
<dbReference type="InterPro" id="IPR037914">
    <property type="entry name" value="SpoVT-AbrB_sf"/>
</dbReference>
<keyword evidence="3" id="KW-0677">Repeat</keyword>
<dbReference type="GO" id="GO:0005737">
    <property type="term" value="C:cytoplasm"/>
    <property type="evidence" value="ECO:0007669"/>
    <property type="project" value="UniProtKB-UniRule"/>
</dbReference>
<evidence type="ECO:0000256" key="1">
    <source>
        <dbReference type="ARBA" id="ARBA00013860"/>
    </source>
</evidence>
<evidence type="ECO:0000259" key="8">
    <source>
        <dbReference type="PROSITE" id="PS51740"/>
    </source>
</evidence>
<dbReference type="GO" id="GO:0000976">
    <property type="term" value="F:transcription cis-regulatory region binding"/>
    <property type="evidence" value="ECO:0007669"/>
    <property type="project" value="TreeGrafter"/>
</dbReference>
<dbReference type="InterPro" id="IPR020603">
    <property type="entry name" value="MraZ_dom"/>
</dbReference>
<name>A0A0D0Q5H0_9RHOB</name>
<evidence type="ECO:0000313" key="9">
    <source>
        <dbReference type="EMBL" id="KIQ69719.1"/>
    </source>
</evidence>
<evidence type="ECO:0000313" key="10">
    <source>
        <dbReference type="Proteomes" id="UP000035100"/>
    </source>
</evidence>
<dbReference type="GO" id="GO:0009295">
    <property type="term" value="C:nucleoid"/>
    <property type="evidence" value="ECO:0007669"/>
    <property type="project" value="UniProtKB-SubCell"/>
</dbReference>
<dbReference type="InterPro" id="IPR035644">
    <property type="entry name" value="MraZ_C"/>
</dbReference>
<dbReference type="PROSITE" id="PS51740">
    <property type="entry name" value="SPOVT_ABRB"/>
    <property type="match status" value="2"/>
</dbReference>
<dbReference type="RefSeq" id="WP_018304931.1">
    <property type="nucleotide sequence ID" value="NZ_KB902316.1"/>
</dbReference>
<dbReference type="PANTHER" id="PTHR34701:SF1">
    <property type="entry name" value="TRANSCRIPTIONAL REGULATOR MRAZ"/>
    <property type="match status" value="1"/>
</dbReference>
<comment type="caution">
    <text evidence="9">The sequence shown here is derived from an EMBL/GenBank/DDBJ whole genome shotgun (WGS) entry which is preliminary data.</text>
</comment>
<feature type="domain" description="SpoVT-AbrB" evidence="8">
    <location>
        <begin position="92"/>
        <end position="136"/>
    </location>
</feature>
<evidence type="ECO:0000256" key="5">
    <source>
        <dbReference type="ARBA" id="ARBA00023125"/>
    </source>
</evidence>
<dbReference type="GO" id="GO:0003700">
    <property type="term" value="F:DNA-binding transcription factor activity"/>
    <property type="evidence" value="ECO:0007669"/>
    <property type="project" value="UniProtKB-UniRule"/>
</dbReference>
<organism evidence="9 10">
    <name type="scientific">Wenxinia marina DSM 24838</name>
    <dbReference type="NCBI Taxonomy" id="1123501"/>
    <lineage>
        <taxon>Bacteria</taxon>
        <taxon>Pseudomonadati</taxon>
        <taxon>Pseudomonadota</taxon>
        <taxon>Alphaproteobacteria</taxon>
        <taxon>Rhodobacterales</taxon>
        <taxon>Roseobacteraceae</taxon>
        <taxon>Wenxinia</taxon>
    </lineage>
</organism>
<protein>
    <recommendedName>
        <fullName evidence="1 7">Transcriptional regulator MraZ</fullName>
    </recommendedName>
</protein>
<sequence>MAHESFTGEYTLKMDGKGRLSIPAPFRRVLEQNDDRGPAAGPSLYLLYGPHLKSNFKAYSVAGFRRIAKDIEDLPLGSPAKNRATQLILNRSQILDVDKDGRVVLPQRQREKRGMNGGELVLAGSGDHFDIWPSEVYERQDDDLLEWLDEQGEDFDPLSLLVQPGAG</sequence>
<dbReference type="PANTHER" id="PTHR34701">
    <property type="entry name" value="TRANSCRIPTIONAL REGULATOR MRAZ"/>
    <property type="match status" value="1"/>
</dbReference>
<keyword evidence="4 7" id="KW-0805">Transcription regulation</keyword>
<evidence type="ECO:0000256" key="6">
    <source>
        <dbReference type="ARBA" id="ARBA00023163"/>
    </source>
</evidence>
<dbReference type="eggNOG" id="COG2001">
    <property type="taxonomic scope" value="Bacteria"/>
</dbReference>
<dbReference type="InterPro" id="IPR007159">
    <property type="entry name" value="SpoVT-AbrB_dom"/>
</dbReference>
<gene>
    <name evidence="7" type="primary">mraZ</name>
    <name evidence="9" type="ORF">Wenmar_02083</name>
</gene>
<evidence type="ECO:0000256" key="4">
    <source>
        <dbReference type="ARBA" id="ARBA00023015"/>
    </source>
</evidence>
<dbReference type="InterPro" id="IPR003444">
    <property type="entry name" value="MraZ"/>
</dbReference>
<accession>A0A0D0Q5H0</accession>
<dbReference type="InterPro" id="IPR038619">
    <property type="entry name" value="MraZ_sf"/>
</dbReference>
<evidence type="ECO:0000256" key="2">
    <source>
        <dbReference type="ARBA" id="ARBA00022490"/>
    </source>
</evidence>
<keyword evidence="2 7" id="KW-0963">Cytoplasm</keyword>
<comment type="subunit">
    <text evidence="7">Forms oligomers.</text>
</comment>
<dbReference type="CDD" id="cd16321">
    <property type="entry name" value="MraZ_C"/>
    <property type="match status" value="1"/>
</dbReference>
<dbReference type="STRING" id="1123501.Wenmar_02083"/>
<keyword evidence="10" id="KW-1185">Reference proteome</keyword>
<dbReference type="EMBL" id="AONG01000009">
    <property type="protein sequence ID" value="KIQ69719.1"/>
    <property type="molecule type" value="Genomic_DNA"/>
</dbReference>
<dbReference type="HAMAP" id="MF_01008">
    <property type="entry name" value="MraZ"/>
    <property type="match status" value="1"/>
</dbReference>
<keyword evidence="6 7" id="KW-0804">Transcription</keyword>
<comment type="similarity">
    <text evidence="7">Belongs to the MraZ family.</text>
</comment>
<dbReference type="SUPFAM" id="SSF89447">
    <property type="entry name" value="AbrB/MazE/MraZ-like"/>
    <property type="match status" value="1"/>
</dbReference>
<dbReference type="Proteomes" id="UP000035100">
    <property type="component" value="Unassembled WGS sequence"/>
</dbReference>
<evidence type="ECO:0000256" key="3">
    <source>
        <dbReference type="ARBA" id="ARBA00022737"/>
    </source>
</evidence>
<dbReference type="InterPro" id="IPR035642">
    <property type="entry name" value="MraZ_N"/>
</dbReference>
<feature type="domain" description="SpoVT-AbrB" evidence="8">
    <location>
        <begin position="9"/>
        <end position="51"/>
    </location>
</feature>
<keyword evidence="5 7" id="KW-0238">DNA-binding</keyword>
<dbReference type="CDD" id="cd16320">
    <property type="entry name" value="MraZ_N"/>
    <property type="match status" value="1"/>
</dbReference>
<proteinExistence type="inferred from homology"/>
<reference evidence="9 10" key="1">
    <citation type="submission" date="2013-01" db="EMBL/GenBank/DDBJ databases">
        <authorList>
            <person name="Fiebig A."/>
            <person name="Goeker M."/>
            <person name="Klenk H.-P.P."/>
        </authorList>
    </citation>
    <scope>NUCLEOTIDE SEQUENCE [LARGE SCALE GENOMIC DNA]</scope>
    <source>
        <strain evidence="9 10">DSM 24838</strain>
    </source>
</reference>
<evidence type="ECO:0000256" key="7">
    <source>
        <dbReference type="HAMAP-Rule" id="MF_01008"/>
    </source>
</evidence>
<dbReference type="Gene3D" id="3.40.1550.20">
    <property type="entry name" value="Transcriptional regulator MraZ domain"/>
    <property type="match status" value="1"/>
</dbReference>
<dbReference type="GO" id="GO:2000143">
    <property type="term" value="P:negative regulation of DNA-templated transcription initiation"/>
    <property type="evidence" value="ECO:0007669"/>
    <property type="project" value="TreeGrafter"/>
</dbReference>